<feature type="signal peptide" evidence="1">
    <location>
        <begin position="1"/>
        <end position="19"/>
    </location>
</feature>
<sequence>MRYAMLIALLLLSPLSALADSVSGQISVSLTILPGCKIVVLANHPQINCANGALSQPHISESLLAGSTKLVTIEW</sequence>
<evidence type="ECO:0000313" key="2">
    <source>
        <dbReference type="EMBL" id="NMP27814.1"/>
    </source>
</evidence>
<accession>A0A848MNY7</accession>
<dbReference type="EMBL" id="JAADJU010000006">
    <property type="protein sequence ID" value="NMP27814.1"/>
    <property type="molecule type" value="Genomic_DNA"/>
</dbReference>
<reference evidence="2 3" key="1">
    <citation type="submission" date="2020-01" db="EMBL/GenBank/DDBJ databases">
        <authorList>
            <person name="Lee S.D."/>
        </authorList>
    </citation>
    <scope>NUCLEOTIDE SEQUENCE [LARGE SCALE GENOMIC DNA]</scope>
    <source>
        <strain evidence="2 3">SAP-1</strain>
    </source>
</reference>
<reference evidence="2 3" key="2">
    <citation type="submission" date="2020-06" db="EMBL/GenBank/DDBJ databases">
        <title>Polyphasic characterization of a Rahnella strain isolated from tree sap.</title>
        <authorList>
            <person name="Kim I.S."/>
        </authorList>
    </citation>
    <scope>NUCLEOTIDE SEQUENCE [LARGE SCALE GENOMIC DNA]</scope>
    <source>
        <strain evidence="2 3">SAP-1</strain>
    </source>
</reference>
<proteinExistence type="predicted"/>
<keyword evidence="1" id="KW-0732">Signal</keyword>
<comment type="caution">
    <text evidence="2">The sequence shown here is derived from an EMBL/GenBank/DDBJ whole genome shotgun (WGS) entry which is preliminary data.</text>
</comment>
<feature type="chain" id="PRO_5032798327" evidence="1">
    <location>
        <begin position="20"/>
        <end position="75"/>
    </location>
</feature>
<organism evidence="2 3">
    <name type="scientific">Rouxiella aceris</name>
    <dbReference type="NCBI Taxonomy" id="2703884"/>
    <lineage>
        <taxon>Bacteria</taxon>
        <taxon>Pseudomonadati</taxon>
        <taxon>Pseudomonadota</taxon>
        <taxon>Gammaproteobacteria</taxon>
        <taxon>Enterobacterales</taxon>
        <taxon>Yersiniaceae</taxon>
        <taxon>Rouxiella</taxon>
    </lineage>
</organism>
<gene>
    <name evidence="2" type="ORF">GW590_13190</name>
</gene>
<evidence type="ECO:0000256" key="1">
    <source>
        <dbReference type="SAM" id="SignalP"/>
    </source>
</evidence>
<dbReference type="AlphaFoldDB" id="A0A848MNY7"/>
<dbReference type="Proteomes" id="UP000585363">
    <property type="component" value="Unassembled WGS sequence"/>
</dbReference>
<protein>
    <submittedName>
        <fullName evidence="2">Uncharacterized protein</fullName>
    </submittedName>
</protein>
<name>A0A848MNY7_9GAMM</name>
<keyword evidence="3" id="KW-1185">Reference proteome</keyword>
<dbReference type="RefSeq" id="WP_169403516.1">
    <property type="nucleotide sequence ID" value="NZ_JAADJU010000006.1"/>
</dbReference>
<evidence type="ECO:0000313" key="3">
    <source>
        <dbReference type="Proteomes" id="UP000585363"/>
    </source>
</evidence>